<dbReference type="InterPro" id="IPR038444">
    <property type="entry name" value="DUF465_sf"/>
</dbReference>
<dbReference type="AlphaFoldDB" id="A0A9D7LQ04"/>
<evidence type="ECO:0000313" key="2">
    <source>
        <dbReference type="Proteomes" id="UP000808146"/>
    </source>
</evidence>
<organism evidence="1 2">
    <name type="scientific">Candidatus Dechloromonas phosphorivorans</name>
    <dbReference type="NCBI Taxonomy" id="2899244"/>
    <lineage>
        <taxon>Bacteria</taxon>
        <taxon>Pseudomonadati</taxon>
        <taxon>Pseudomonadota</taxon>
        <taxon>Betaproteobacteria</taxon>
        <taxon>Rhodocyclales</taxon>
        <taxon>Azonexaceae</taxon>
        <taxon>Dechloromonas</taxon>
    </lineage>
</organism>
<gene>
    <name evidence="1" type="ORF">IPN75_00810</name>
</gene>
<proteinExistence type="predicted"/>
<evidence type="ECO:0000313" key="1">
    <source>
        <dbReference type="EMBL" id="MBK8889003.1"/>
    </source>
</evidence>
<dbReference type="Gene3D" id="6.10.280.50">
    <property type="match status" value="1"/>
</dbReference>
<name>A0A9D7LQ04_9RHOO</name>
<accession>A0A9D7LQ04</accession>
<dbReference type="InterPro" id="IPR007420">
    <property type="entry name" value="DUF465"/>
</dbReference>
<comment type="caution">
    <text evidence="1">The sequence shown here is derived from an EMBL/GenBank/DDBJ whole genome shotgun (WGS) entry which is preliminary data.</text>
</comment>
<reference evidence="1" key="1">
    <citation type="submission" date="2020-10" db="EMBL/GenBank/DDBJ databases">
        <title>Connecting structure to function with the recovery of over 1000 high-quality activated sludge metagenome-assembled genomes encoding full-length rRNA genes using long-read sequencing.</title>
        <authorList>
            <person name="Singleton C.M."/>
            <person name="Petriglieri F."/>
            <person name="Kristensen J.M."/>
            <person name="Kirkegaard R.H."/>
            <person name="Michaelsen T.Y."/>
            <person name="Andersen M.H."/>
            <person name="Karst S.M."/>
            <person name="Dueholm M.S."/>
            <person name="Nielsen P.H."/>
            <person name="Albertsen M."/>
        </authorList>
    </citation>
    <scope>NUCLEOTIDE SEQUENCE</scope>
    <source>
        <strain evidence="1">OdNE_18-Q3-R46-58_BAT3C.305</strain>
    </source>
</reference>
<dbReference type="EMBL" id="JADKBR010000001">
    <property type="protein sequence ID" value="MBK8889003.1"/>
    <property type="molecule type" value="Genomic_DNA"/>
</dbReference>
<dbReference type="Proteomes" id="UP000808146">
    <property type="component" value="Unassembled WGS sequence"/>
</dbReference>
<sequence length="88" mass="10252">MQVEHHDLHHEFPDMNDAINALKTGNAHFAVLFHSYHRLTGKVEDLEEHDMPVADFTLEDMKKQRVRLKDELYHLLLAYRAGQKSVSA</sequence>
<protein>
    <submittedName>
        <fullName evidence="1">DUF465 domain-containing protein</fullName>
    </submittedName>
</protein>
<dbReference type="Pfam" id="PF04325">
    <property type="entry name" value="DUF465"/>
    <property type="match status" value="1"/>
</dbReference>